<comment type="caution">
    <text evidence="1">The sequence shown here is derived from an EMBL/GenBank/DDBJ whole genome shotgun (WGS) entry which is preliminary data.</text>
</comment>
<evidence type="ECO:0008006" key="3">
    <source>
        <dbReference type="Google" id="ProtNLM"/>
    </source>
</evidence>
<name>A0ABT0R8V1_9BACT</name>
<dbReference type="EMBL" id="JAMGSI010000002">
    <property type="protein sequence ID" value="MCL6657359.1"/>
    <property type="molecule type" value="Genomic_DNA"/>
</dbReference>
<proteinExistence type="predicted"/>
<dbReference type="Proteomes" id="UP001202031">
    <property type="component" value="Unassembled WGS sequence"/>
</dbReference>
<evidence type="ECO:0000313" key="2">
    <source>
        <dbReference type="Proteomes" id="UP001202031"/>
    </source>
</evidence>
<evidence type="ECO:0000313" key="1">
    <source>
        <dbReference type="EMBL" id="MCL6657359.1"/>
    </source>
</evidence>
<sequence>MLSVGPAKNATNPCRVELVGIMFFTTPIGSEVPNIAGSQDELEIDWESAAKDLLEEKLGSVVSVRVDTISLLAFINSNGKFFANVHLVYAYRFLHHHKPVTAWKLKQQNNLMDNGIDYYQVGTAGVRSAKAAVLNAKRKILSGLEKELKEQCKEHQ</sequence>
<keyword evidence="2" id="KW-1185">Reference proteome</keyword>
<gene>
    <name evidence="1" type="ORF">M8N44_08545</name>
</gene>
<reference evidence="1 2" key="1">
    <citation type="submission" date="2022-03" db="EMBL/GenBank/DDBJ databases">
        <title>Taxonomic description of new species and reclassification of some bacterial strains.</title>
        <authorList>
            <person name="Ndongo S."/>
        </authorList>
    </citation>
    <scope>NUCLEOTIDE SEQUENCE [LARGE SCALE GENOMIC DNA]</scope>
    <source>
        <strain evidence="1 2">Marseille-P6666</strain>
    </source>
</reference>
<protein>
    <recommendedName>
        <fullName evidence="3">Nudix hydrolase domain-containing protein</fullName>
    </recommendedName>
</protein>
<dbReference type="RefSeq" id="WP_146019180.1">
    <property type="nucleotide sequence ID" value="NZ_JAMGSI010000002.1"/>
</dbReference>
<organism evidence="1 2">
    <name type="scientific">Akkermansia massiliensis</name>
    <dbReference type="NCBI Taxonomy" id="2927224"/>
    <lineage>
        <taxon>Bacteria</taxon>
        <taxon>Pseudomonadati</taxon>
        <taxon>Verrucomicrobiota</taxon>
        <taxon>Verrucomicrobiia</taxon>
        <taxon>Verrucomicrobiales</taxon>
        <taxon>Akkermansiaceae</taxon>
        <taxon>Akkermansia</taxon>
    </lineage>
</organism>
<accession>A0ABT0R8V1</accession>
<dbReference type="GeneID" id="84023909"/>